<organism evidence="1 2">
    <name type="scientific">Dibothriocephalus latus</name>
    <name type="common">Fish tapeworm</name>
    <name type="synonym">Diphyllobothrium latum</name>
    <dbReference type="NCBI Taxonomy" id="60516"/>
    <lineage>
        <taxon>Eukaryota</taxon>
        <taxon>Metazoa</taxon>
        <taxon>Spiralia</taxon>
        <taxon>Lophotrochozoa</taxon>
        <taxon>Platyhelminthes</taxon>
        <taxon>Cestoda</taxon>
        <taxon>Eucestoda</taxon>
        <taxon>Diphyllobothriidea</taxon>
        <taxon>Diphyllobothriidae</taxon>
        <taxon>Dibothriocephalus</taxon>
    </lineage>
</organism>
<evidence type="ECO:0000313" key="2">
    <source>
        <dbReference type="Proteomes" id="UP000281553"/>
    </source>
</evidence>
<dbReference type="OrthoDB" id="18896at2759"/>
<dbReference type="Proteomes" id="UP000281553">
    <property type="component" value="Unassembled WGS sequence"/>
</dbReference>
<keyword evidence="2" id="KW-1185">Reference proteome</keyword>
<proteinExistence type="predicted"/>
<reference evidence="1 2" key="1">
    <citation type="submission" date="2018-11" db="EMBL/GenBank/DDBJ databases">
        <authorList>
            <consortium name="Pathogen Informatics"/>
        </authorList>
    </citation>
    <scope>NUCLEOTIDE SEQUENCE [LARGE SCALE GENOMIC DNA]</scope>
</reference>
<dbReference type="EMBL" id="UYRU01055309">
    <property type="protein sequence ID" value="VDN13002.1"/>
    <property type="molecule type" value="Genomic_DNA"/>
</dbReference>
<name>A0A3P7NXU5_DIBLA</name>
<protein>
    <submittedName>
        <fullName evidence="1">Uncharacterized protein</fullName>
    </submittedName>
</protein>
<evidence type="ECO:0000313" key="1">
    <source>
        <dbReference type="EMBL" id="VDN13002.1"/>
    </source>
</evidence>
<dbReference type="AlphaFoldDB" id="A0A3P7NXU5"/>
<gene>
    <name evidence="1" type="ORF">DILT_LOCUS8833</name>
</gene>
<accession>A0A3P7NXU5</accession>
<sequence>MVKNLTEALEQAADFATQPNLFTVFVDRLTSSICSPVSGGVEMIVQKVNLTDDAQDDKQVQQLSDAVLTLFDVQLTGLQIWRQNLHLGGPDEKNRFDTYSGIYDSLVLNASRKFGFSVDHIKQRLPLGPTDPRSSLELFG</sequence>